<feature type="region of interest" description="Disordered" evidence="1">
    <location>
        <begin position="83"/>
        <end position="110"/>
    </location>
</feature>
<name>A0ABU0LK24_XANAG</name>
<protein>
    <recommendedName>
        <fullName evidence="4">Transposase</fullName>
    </recommendedName>
</protein>
<gene>
    <name evidence="2" type="ORF">QOZ94_004310</name>
</gene>
<evidence type="ECO:0008006" key="4">
    <source>
        <dbReference type="Google" id="ProtNLM"/>
    </source>
</evidence>
<dbReference type="EMBL" id="JAUSVY010000021">
    <property type="protein sequence ID" value="MDQ0507486.1"/>
    <property type="molecule type" value="Genomic_DNA"/>
</dbReference>
<proteinExistence type="predicted"/>
<dbReference type="Proteomes" id="UP001241747">
    <property type="component" value="Unassembled WGS sequence"/>
</dbReference>
<reference evidence="2 3" key="1">
    <citation type="submission" date="2023-07" db="EMBL/GenBank/DDBJ databases">
        <title>Genomic Encyclopedia of Type Strains, Phase IV (KMG-IV): sequencing the most valuable type-strain genomes for metagenomic binning, comparative biology and taxonomic classification.</title>
        <authorList>
            <person name="Goeker M."/>
        </authorList>
    </citation>
    <scope>NUCLEOTIDE SEQUENCE [LARGE SCALE GENOMIC DNA]</scope>
    <source>
        <strain evidence="2 3">DSM 3770</strain>
    </source>
</reference>
<organism evidence="2 3">
    <name type="scientific">Xanthobacter agilis</name>
    <dbReference type="NCBI Taxonomy" id="47492"/>
    <lineage>
        <taxon>Bacteria</taxon>
        <taxon>Pseudomonadati</taxon>
        <taxon>Pseudomonadota</taxon>
        <taxon>Alphaproteobacteria</taxon>
        <taxon>Hyphomicrobiales</taxon>
        <taxon>Xanthobacteraceae</taxon>
        <taxon>Xanthobacter</taxon>
    </lineage>
</organism>
<evidence type="ECO:0000313" key="2">
    <source>
        <dbReference type="EMBL" id="MDQ0507486.1"/>
    </source>
</evidence>
<evidence type="ECO:0000256" key="1">
    <source>
        <dbReference type="SAM" id="MobiDB-lite"/>
    </source>
</evidence>
<accession>A0ABU0LK24</accession>
<evidence type="ECO:0000313" key="3">
    <source>
        <dbReference type="Proteomes" id="UP001241747"/>
    </source>
</evidence>
<sequence length="110" mass="12251">MTGFIDDHRDVYGVEPICRVLPIAPSTYHAQVARRADSSKDAARTRRDIALRGTIQRVFDENFSRLRRPQGLAADDARGRECGAMHGRSADEGHGFAERDPRLTGEDEGE</sequence>
<keyword evidence="3" id="KW-1185">Reference proteome</keyword>
<comment type="caution">
    <text evidence="2">The sequence shown here is derived from an EMBL/GenBank/DDBJ whole genome shotgun (WGS) entry which is preliminary data.</text>
</comment>